<organism evidence="4 5">
    <name type="scientific">Brachybacterium fresconis</name>
    <dbReference type="NCBI Taxonomy" id="173363"/>
    <lineage>
        <taxon>Bacteria</taxon>
        <taxon>Bacillati</taxon>
        <taxon>Actinomycetota</taxon>
        <taxon>Actinomycetes</taxon>
        <taxon>Micrococcales</taxon>
        <taxon>Dermabacteraceae</taxon>
        <taxon>Brachybacterium</taxon>
    </lineage>
</organism>
<sequence length="747" mass="81879">MPPDRHHRATPPVAPTSPGLSVDALGRGTFAVAAPRADWVDLCIRQGATERRRRLRHVDGGLHWDHVTSMVPGTLYGLRVGGPWDPAAGQFSQPRNLLQDPWGRGVSRSSSLLSSFFPFEVDAMLDRRDEHPEPREADNGEDAVWSVVVADTFDWQDDLRPLVDWDATVLYETHVKGFTRTHPRVPETQRGTYAGLGHPAVTGYLRDLGVTTVQLLPIQAAMDEPHLTRLGLTNYWGYSTMGYFAPEPSLATSAAQHAGAQAVLDEVKTMVRSLHAAGLEVVLDVVYNHTAEGGADGPALSLRGLDNLEYYWTDHGTFLDVTGTGGTLDPRSVHVMDLILASLRYWVQEVHIDGFRFDLAATLGRDDRGFRPDHPLLRAVATDPVLRGVKLIAEPWDVGPDGWQTGSFPVPFAEWNDAFRDDVRSFWLSDRAHRERSGDPAVGGIRDLATRLAGSSDLLTEQDPDSLPEGRSLRSPWASINYITAHDGFTLRDLTVYETKRNHANGEDNRDGTTDNRSWNHGHEGEVGPGSEHGAEVDAARRRTARGLLATLLLASGTPMLTAGDETARTQQGNNNAYCQDNEISWVDWRIDPTRLDLRETVKRLLNLRGEHPQLRAPDFLRPADPEHLDAGAVAWFGADGAELDHSAWMDPSRHLLAMLRPAVPGREGSEHLLVIVSGSSSTLQVRLPGTPWPQGTARYLLDTALERQDDLPTGPLPDRVLPVAPGSVVVIAIAAGGPGGARQRLS</sequence>
<evidence type="ECO:0000313" key="4">
    <source>
        <dbReference type="EMBL" id="MBP2408030.1"/>
    </source>
</evidence>
<dbReference type="InterPro" id="IPR011837">
    <property type="entry name" value="Glycogen_debranch_GlgX"/>
</dbReference>
<gene>
    <name evidence="4" type="ORF">JOF44_000933</name>
</gene>
<dbReference type="InterPro" id="IPR006047">
    <property type="entry name" value="GH13_cat_dom"/>
</dbReference>
<feature type="region of interest" description="Disordered" evidence="2">
    <location>
        <begin position="502"/>
        <end position="537"/>
    </location>
</feature>
<evidence type="ECO:0000256" key="2">
    <source>
        <dbReference type="SAM" id="MobiDB-lite"/>
    </source>
</evidence>
<dbReference type="SUPFAM" id="SSF81296">
    <property type="entry name" value="E set domains"/>
    <property type="match status" value="1"/>
</dbReference>
<keyword evidence="4" id="KW-0378">Hydrolase</keyword>
<keyword evidence="4" id="KW-0326">Glycosidase</keyword>
<dbReference type="PANTHER" id="PTHR43002">
    <property type="entry name" value="GLYCOGEN DEBRANCHING ENZYME"/>
    <property type="match status" value="1"/>
</dbReference>
<evidence type="ECO:0000256" key="1">
    <source>
        <dbReference type="ARBA" id="ARBA00008061"/>
    </source>
</evidence>
<dbReference type="SMART" id="SM00642">
    <property type="entry name" value="Aamy"/>
    <property type="match status" value="1"/>
</dbReference>
<feature type="region of interest" description="Disordered" evidence="2">
    <location>
        <begin position="1"/>
        <end position="20"/>
    </location>
</feature>
<dbReference type="CDD" id="cd11326">
    <property type="entry name" value="AmyAc_Glg_debranch"/>
    <property type="match status" value="1"/>
</dbReference>
<dbReference type="InterPro" id="IPR013780">
    <property type="entry name" value="Glyco_hydro_b"/>
</dbReference>
<dbReference type="Gene3D" id="2.60.40.10">
    <property type="entry name" value="Immunoglobulins"/>
    <property type="match status" value="1"/>
</dbReference>
<dbReference type="RefSeq" id="WP_209887919.1">
    <property type="nucleotide sequence ID" value="NZ_BAAAJV010000002.1"/>
</dbReference>
<dbReference type="Proteomes" id="UP000698222">
    <property type="component" value="Unassembled WGS sequence"/>
</dbReference>
<name>A0ABS4YHD2_9MICO</name>
<proteinExistence type="inferred from homology"/>
<dbReference type="EC" id="3.2.1.-" evidence="4"/>
<dbReference type="InterPro" id="IPR013783">
    <property type="entry name" value="Ig-like_fold"/>
</dbReference>
<dbReference type="Gene3D" id="2.60.40.1180">
    <property type="entry name" value="Golgi alpha-mannosidase II"/>
    <property type="match status" value="1"/>
</dbReference>
<dbReference type="NCBIfam" id="TIGR02100">
    <property type="entry name" value="glgX_debranch"/>
    <property type="match status" value="1"/>
</dbReference>
<evidence type="ECO:0000259" key="3">
    <source>
        <dbReference type="SMART" id="SM00642"/>
    </source>
</evidence>
<feature type="domain" description="Glycosyl hydrolase family 13 catalytic" evidence="3">
    <location>
        <begin position="172"/>
        <end position="609"/>
    </location>
</feature>
<dbReference type="InterPro" id="IPR014756">
    <property type="entry name" value="Ig_E-set"/>
</dbReference>
<dbReference type="GO" id="GO:0016798">
    <property type="term" value="F:hydrolase activity, acting on glycosyl bonds"/>
    <property type="evidence" value="ECO:0007669"/>
    <property type="project" value="UniProtKB-KW"/>
</dbReference>
<feature type="compositionally biased region" description="Basic and acidic residues" evidence="2">
    <location>
        <begin position="502"/>
        <end position="514"/>
    </location>
</feature>
<keyword evidence="5" id="KW-1185">Reference proteome</keyword>
<dbReference type="SUPFAM" id="SSF51011">
    <property type="entry name" value="Glycosyl hydrolase domain"/>
    <property type="match status" value="1"/>
</dbReference>
<dbReference type="InterPro" id="IPR017853">
    <property type="entry name" value="GH"/>
</dbReference>
<reference evidence="4 5" key="1">
    <citation type="submission" date="2021-03" db="EMBL/GenBank/DDBJ databases">
        <title>Sequencing the genomes of 1000 actinobacteria strains.</title>
        <authorList>
            <person name="Klenk H.-P."/>
        </authorList>
    </citation>
    <scope>NUCLEOTIDE SEQUENCE [LARGE SCALE GENOMIC DNA]</scope>
    <source>
        <strain evidence="4 5">DSM 14564</strain>
    </source>
</reference>
<comment type="caution">
    <text evidence="4">The sequence shown here is derived from an EMBL/GenBank/DDBJ whole genome shotgun (WGS) entry which is preliminary data.</text>
</comment>
<evidence type="ECO:0000313" key="5">
    <source>
        <dbReference type="Proteomes" id="UP000698222"/>
    </source>
</evidence>
<accession>A0ABS4YHD2</accession>
<dbReference type="SUPFAM" id="SSF51445">
    <property type="entry name" value="(Trans)glycosidases"/>
    <property type="match status" value="1"/>
</dbReference>
<dbReference type="EMBL" id="JAGIOC010000001">
    <property type="protein sequence ID" value="MBP2408030.1"/>
    <property type="molecule type" value="Genomic_DNA"/>
</dbReference>
<dbReference type="Gene3D" id="3.20.20.80">
    <property type="entry name" value="Glycosidases"/>
    <property type="match status" value="1"/>
</dbReference>
<comment type="similarity">
    <text evidence="1">Belongs to the glycosyl hydrolase 13 family.</text>
</comment>
<protein>
    <submittedName>
        <fullName evidence="4">Glycogen operon protein</fullName>
        <ecNumber evidence="4">3.2.1.-</ecNumber>
    </submittedName>
</protein>